<protein>
    <submittedName>
        <fullName evidence="5">MarR family transcriptional regulator</fullName>
    </submittedName>
</protein>
<keyword evidence="6" id="KW-1185">Reference proteome</keyword>
<evidence type="ECO:0000256" key="3">
    <source>
        <dbReference type="ARBA" id="ARBA00023163"/>
    </source>
</evidence>
<evidence type="ECO:0000259" key="4">
    <source>
        <dbReference type="PROSITE" id="PS50995"/>
    </source>
</evidence>
<name>A0ABY7Z043_9HYPH</name>
<proteinExistence type="predicted"/>
<dbReference type="Gene3D" id="1.10.10.10">
    <property type="entry name" value="Winged helix-like DNA-binding domain superfamily/Winged helix DNA-binding domain"/>
    <property type="match status" value="1"/>
</dbReference>
<evidence type="ECO:0000313" key="6">
    <source>
        <dbReference type="Proteomes" id="UP001222118"/>
    </source>
</evidence>
<dbReference type="Proteomes" id="UP001222118">
    <property type="component" value="Chromosome"/>
</dbReference>
<dbReference type="PROSITE" id="PS01117">
    <property type="entry name" value="HTH_MARR_1"/>
    <property type="match status" value="1"/>
</dbReference>
<feature type="domain" description="HTH marR-type" evidence="4">
    <location>
        <begin position="1"/>
        <end position="143"/>
    </location>
</feature>
<dbReference type="Pfam" id="PF12802">
    <property type="entry name" value="MarR_2"/>
    <property type="match status" value="1"/>
</dbReference>
<dbReference type="PANTHER" id="PTHR33164">
    <property type="entry name" value="TRANSCRIPTIONAL REGULATOR, MARR FAMILY"/>
    <property type="match status" value="1"/>
</dbReference>
<dbReference type="InterPro" id="IPR023187">
    <property type="entry name" value="Tscrpt_reg_MarR-type_CS"/>
</dbReference>
<keyword evidence="1" id="KW-0805">Transcription regulation</keyword>
<dbReference type="PRINTS" id="PR00598">
    <property type="entry name" value="HTHMARR"/>
</dbReference>
<dbReference type="SMART" id="SM00347">
    <property type="entry name" value="HTH_MARR"/>
    <property type="match status" value="1"/>
</dbReference>
<dbReference type="EMBL" id="CP118247">
    <property type="protein sequence ID" value="WDR06872.1"/>
    <property type="molecule type" value="Genomic_DNA"/>
</dbReference>
<organism evidence="5 6">
    <name type="scientific">Devosia rhodophyticola</name>
    <dbReference type="NCBI Taxonomy" id="3026423"/>
    <lineage>
        <taxon>Bacteria</taxon>
        <taxon>Pseudomonadati</taxon>
        <taxon>Pseudomonadota</taxon>
        <taxon>Alphaproteobacteria</taxon>
        <taxon>Hyphomicrobiales</taxon>
        <taxon>Devosiaceae</taxon>
        <taxon>Devosia</taxon>
    </lineage>
</organism>
<dbReference type="PROSITE" id="PS50995">
    <property type="entry name" value="HTH_MARR_2"/>
    <property type="match status" value="1"/>
</dbReference>
<dbReference type="InterPro" id="IPR036388">
    <property type="entry name" value="WH-like_DNA-bd_sf"/>
</dbReference>
<accession>A0ABY7Z043</accession>
<keyword evidence="3" id="KW-0804">Transcription</keyword>
<dbReference type="InterPro" id="IPR036390">
    <property type="entry name" value="WH_DNA-bd_sf"/>
</dbReference>
<evidence type="ECO:0000313" key="5">
    <source>
        <dbReference type="EMBL" id="WDR06872.1"/>
    </source>
</evidence>
<keyword evidence="2" id="KW-0238">DNA-binding</keyword>
<dbReference type="InterPro" id="IPR039422">
    <property type="entry name" value="MarR/SlyA-like"/>
</dbReference>
<reference evidence="5 6" key="1">
    <citation type="submission" date="2023-02" db="EMBL/GenBank/DDBJ databases">
        <title>Devosia chondri sp. nov., isolated from the phycosphere of marine algae.</title>
        <authorList>
            <person name="Kim J.M."/>
            <person name="Lee J.K."/>
            <person name="Choi B.J."/>
            <person name="Bayburt H."/>
            <person name="Jeon C.O."/>
        </authorList>
    </citation>
    <scope>NUCLEOTIDE SEQUENCE [LARGE SCALE GENOMIC DNA]</scope>
    <source>
        <strain evidence="5 6">G2-5</strain>
    </source>
</reference>
<dbReference type="PANTHER" id="PTHR33164:SF89">
    <property type="entry name" value="MARR FAMILY REGULATORY PROTEIN"/>
    <property type="match status" value="1"/>
</dbReference>
<dbReference type="RefSeq" id="WP_282212385.1">
    <property type="nucleotide sequence ID" value="NZ_CP118247.1"/>
</dbReference>
<sequence>MIVSTRYMWGMKPTHHIRALINRLSRLDAAENWVEDLNPTQLAALGYLAQANRFSRSPSHVADYLGTTRGTMSQTLKALERKGYLKELRSAFDKRSISFDLTASGQKLAATPNPMEQALDGLDPDVRAKLAQSLTGLLTNVLAQNRGRAFGVCRNCIYFTKSGAAAHCALLHMPLNPIDSEKICHEQVPTPEQQ</sequence>
<gene>
    <name evidence="5" type="ORF">PSQ90_05325</name>
</gene>
<dbReference type="InterPro" id="IPR000835">
    <property type="entry name" value="HTH_MarR-typ"/>
</dbReference>
<evidence type="ECO:0000256" key="2">
    <source>
        <dbReference type="ARBA" id="ARBA00023125"/>
    </source>
</evidence>
<dbReference type="SUPFAM" id="SSF46785">
    <property type="entry name" value="Winged helix' DNA-binding domain"/>
    <property type="match status" value="1"/>
</dbReference>
<evidence type="ECO:0000256" key="1">
    <source>
        <dbReference type="ARBA" id="ARBA00023015"/>
    </source>
</evidence>